<dbReference type="InterPro" id="IPR018060">
    <property type="entry name" value="HTH_AraC"/>
</dbReference>
<evidence type="ECO:0000256" key="2">
    <source>
        <dbReference type="ARBA" id="ARBA00023015"/>
    </source>
</evidence>
<proteinExistence type="predicted"/>
<dbReference type="SUPFAM" id="SSF46689">
    <property type="entry name" value="Homeodomain-like"/>
    <property type="match status" value="2"/>
</dbReference>
<evidence type="ECO:0000256" key="4">
    <source>
        <dbReference type="ARBA" id="ARBA00023163"/>
    </source>
</evidence>
<evidence type="ECO:0000256" key="6">
    <source>
        <dbReference type="PROSITE-ProRule" id="PRU00169"/>
    </source>
</evidence>
<dbReference type="InterPro" id="IPR011006">
    <property type="entry name" value="CheY-like_superfamily"/>
</dbReference>
<dbReference type="InterPro" id="IPR018062">
    <property type="entry name" value="HTH_AraC-typ_CS"/>
</dbReference>
<comment type="function">
    <text evidence="5">May play the central regulatory role in sporulation. It may be an element of the effector pathway responsible for the activation of sporulation genes in response to nutritional stress. Spo0A may act in concert with spo0H (a sigma factor) to control the expression of some genes that are critical to the sporulation process.</text>
</comment>
<evidence type="ECO:0000259" key="8">
    <source>
        <dbReference type="PROSITE" id="PS50110"/>
    </source>
</evidence>
<feature type="domain" description="HTH araC/xylS-type" evidence="7">
    <location>
        <begin position="406"/>
        <end position="504"/>
    </location>
</feature>
<dbReference type="PANTHER" id="PTHR43280">
    <property type="entry name" value="ARAC-FAMILY TRANSCRIPTIONAL REGULATOR"/>
    <property type="match status" value="1"/>
</dbReference>
<reference evidence="9 10" key="1">
    <citation type="submission" date="2015-09" db="EMBL/GenBank/DDBJ databases">
        <authorList>
            <consortium name="Pathogen Informatics"/>
        </authorList>
    </citation>
    <scope>NUCLEOTIDE SEQUENCE [LARGE SCALE GENOMIC DNA]</scope>
    <source>
        <strain evidence="9 10">2789STDY5608850</strain>
    </source>
</reference>
<keyword evidence="6" id="KW-0597">Phosphoprotein</keyword>
<dbReference type="RefSeq" id="WP_055656719.1">
    <property type="nucleotide sequence ID" value="NZ_CABIXC010000008.1"/>
</dbReference>
<accession>A0A174G816</accession>
<evidence type="ECO:0000256" key="1">
    <source>
        <dbReference type="ARBA" id="ARBA00018672"/>
    </source>
</evidence>
<dbReference type="SUPFAM" id="SSF52172">
    <property type="entry name" value="CheY-like"/>
    <property type="match status" value="1"/>
</dbReference>
<keyword evidence="2" id="KW-0805">Transcription regulation</keyword>
<dbReference type="Proteomes" id="UP000095651">
    <property type="component" value="Unassembled WGS sequence"/>
</dbReference>
<dbReference type="PROSITE" id="PS50110">
    <property type="entry name" value="RESPONSE_REGULATORY"/>
    <property type="match status" value="1"/>
</dbReference>
<dbReference type="GO" id="GO:0032259">
    <property type="term" value="P:methylation"/>
    <property type="evidence" value="ECO:0007669"/>
    <property type="project" value="UniProtKB-KW"/>
</dbReference>
<dbReference type="SMART" id="SM00342">
    <property type="entry name" value="HTH_ARAC"/>
    <property type="match status" value="1"/>
</dbReference>
<dbReference type="Gene3D" id="1.10.10.60">
    <property type="entry name" value="Homeodomain-like"/>
    <property type="match status" value="2"/>
</dbReference>
<dbReference type="PANTHER" id="PTHR43280:SF2">
    <property type="entry name" value="HTH-TYPE TRANSCRIPTIONAL REGULATOR EXSA"/>
    <property type="match status" value="1"/>
</dbReference>
<dbReference type="Pfam" id="PF00072">
    <property type="entry name" value="Response_reg"/>
    <property type="match status" value="1"/>
</dbReference>
<dbReference type="Pfam" id="PF12833">
    <property type="entry name" value="HTH_18"/>
    <property type="match status" value="1"/>
</dbReference>
<evidence type="ECO:0000313" key="9">
    <source>
        <dbReference type="EMBL" id="CUO57276.1"/>
    </source>
</evidence>
<dbReference type="InterPro" id="IPR001789">
    <property type="entry name" value="Sig_transdc_resp-reg_receiver"/>
</dbReference>
<keyword evidence="9" id="KW-0489">Methyltransferase</keyword>
<protein>
    <recommendedName>
        <fullName evidence="1">Stage 0 sporulation protein A homolog</fullName>
    </recommendedName>
</protein>
<keyword evidence="3 9" id="KW-0238">DNA-binding</keyword>
<keyword evidence="4" id="KW-0804">Transcription</keyword>
<dbReference type="AlphaFoldDB" id="A0A174G816"/>
<evidence type="ECO:0000259" key="7">
    <source>
        <dbReference type="PROSITE" id="PS01124"/>
    </source>
</evidence>
<dbReference type="CDD" id="cd17536">
    <property type="entry name" value="REC_YesN-like"/>
    <property type="match status" value="1"/>
</dbReference>
<keyword evidence="9" id="KW-0808">Transferase</keyword>
<evidence type="ECO:0000256" key="5">
    <source>
        <dbReference type="ARBA" id="ARBA00024867"/>
    </source>
</evidence>
<gene>
    <name evidence="9" type="primary">adaA_10</name>
    <name evidence="9" type="ORF">ERS852407_03237</name>
</gene>
<dbReference type="EMBL" id="CYZE01000008">
    <property type="protein sequence ID" value="CUO57276.1"/>
    <property type="molecule type" value="Genomic_DNA"/>
</dbReference>
<dbReference type="GO" id="GO:0008168">
    <property type="term" value="F:methyltransferase activity"/>
    <property type="evidence" value="ECO:0007669"/>
    <property type="project" value="UniProtKB-KW"/>
</dbReference>
<evidence type="ECO:0000313" key="10">
    <source>
        <dbReference type="Proteomes" id="UP000095651"/>
    </source>
</evidence>
<dbReference type="GO" id="GO:0003700">
    <property type="term" value="F:DNA-binding transcription factor activity"/>
    <property type="evidence" value="ECO:0007669"/>
    <property type="project" value="InterPro"/>
</dbReference>
<feature type="modified residue" description="4-aspartylphosphate" evidence="6">
    <location>
        <position position="54"/>
    </location>
</feature>
<dbReference type="SMART" id="SM00448">
    <property type="entry name" value="REC"/>
    <property type="match status" value="1"/>
</dbReference>
<evidence type="ECO:0000256" key="3">
    <source>
        <dbReference type="ARBA" id="ARBA00023125"/>
    </source>
</evidence>
<dbReference type="Gene3D" id="3.40.50.2300">
    <property type="match status" value="1"/>
</dbReference>
<name>A0A174G816_9FIRM</name>
<dbReference type="GO" id="GO:0000160">
    <property type="term" value="P:phosphorelay signal transduction system"/>
    <property type="evidence" value="ECO:0007669"/>
    <property type="project" value="InterPro"/>
</dbReference>
<dbReference type="PROSITE" id="PS00041">
    <property type="entry name" value="HTH_ARAC_FAMILY_1"/>
    <property type="match status" value="1"/>
</dbReference>
<organism evidence="9 10">
    <name type="scientific">Hungatella hathewayi</name>
    <dbReference type="NCBI Taxonomy" id="154046"/>
    <lineage>
        <taxon>Bacteria</taxon>
        <taxon>Bacillati</taxon>
        <taxon>Bacillota</taxon>
        <taxon>Clostridia</taxon>
        <taxon>Lachnospirales</taxon>
        <taxon>Lachnospiraceae</taxon>
        <taxon>Hungatella</taxon>
    </lineage>
</organism>
<dbReference type="PROSITE" id="PS01124">
    <property type="entry name" value="HTH_ARAC_FAMILY_2"/>
    <property type="match status" value="1"/>
</dbReference>
<sequence>MNIVIADDEEIILKWMKKNIEALSPEHHVIEACINGMQVLNCCLNHQVDVLFTDIRMPIMDGMELLKKLNQNHVLPYTVVLSAYDDFSYARDCLKLGVSEFLLKSEITKDELEVCLQTAKERIRNQGAAETEQSSPAREMEKVLLQCFKEPDYISRDILKQVWNTCCEIKGSYAVIIFRDTDRISNQEQLKEILPFAFQEEKRVLYWLPRSEREILVLTEMNHDNPQKLTEKIYETVASFGGSNMYVSSSETGKTVDELETLYQHSQEVLTYQLFYRHIGGLNYETMKNRISHIEAGLEAKFEKMELLINNRAWSSIVEEMEAIFDYAGKTEPDVSCIRRLFLNTLLNLYWSHLEDADRRVFSIDKIIEVTHCTDIGQLETKVLTQAEEILRVLIGKQKKYSEAVFLIMQYMEERYADSITLDELANHVHMNRSYISHLFKKETGRNINTYLLELRMEKAKILLKNSNHNIQDICCQIGIPDSAYFSKVFKKYAGMTPIEFRRISNEN</sequence>
<dbReference type="GO" id="GO:0043565">
    <property type="term" value="F:sequence-specific DNA binding"/>
    <property type="evidence" value="ECO:0007669"/>
    <property type="project" value="InterPro"/>
</dbReference>
<dbReference type="InterPro" id="IPR009057">
    <property type="entry name" value="Homeodomain-like_sf"/>
</dbReference>
<feature type="domain" description="Response regulatory" evidence="8">
    <location>
        <begin position="2"/>
        <end position="119"/>
    </location>
</feature>